<evidence type="ECO:0000313" key="3">
    <source>
        <dbReference type="Proteomes" id="UP001159363"/>
    </source>
</evidence>
<comment type="caution">
    <text evidence="2">The sequence shown here is derived from an EMBL/GenBank/DDBJ whole genome shotgun (WGS) entry which is preliminary data.</text>
</comment>
<evidence type="ECO:0000313" key="2">
    <source>
        <dbReference type="EMBL" id="KAJ8892035.1"/>
    </source>
</evidence>
<reference evidence="2 3" key="1">
    <citation type="submission" date="2023-02" db="EMBL/GenBank/DDBJ databases">
        <title>LHISI_Scaffold_Assembly.</title>
        <authorList>
            <person name="Stuart O.P."/>
            <person name="Cleave R."/>
            <person name="Magrath M.J.L."/>
            <person name="Mikheyev A.S."/>
        </authorList>
    </citation>
    <scope>NUCLEOTIDE SEQUENCE [LARGE SCALE GENOMIC DNA]</scope>
    <source>
        <strain evidence="2">Daus_M_001</strain>
        <tissue evidence="2">Leg muscle</tissue>
    </source>
</reference>
<feature type="region of interest" description="Disordered" evidence="1">
    <location>
        <begin position="1"/>
        <end position="27"/>
    </location>
</feature>
<evidence type="ECO:0000256" key="1">
    <source>
        <dbReference type="SAM" id="MobiDB-lite"/>
    </source>
</evidence>
<protein>
    <submittedName>
        <fullName evidence="2">Uncharacterized protein</fullName>
    </submittedName>
</protein>
<accession>A0ABQ9I5W4</accession>
<gene>
    <name evidence="2" type="ORF">PR048_004601</name>
</gene>
<name>A0ABQ9I5W4_9NEOP</name>
<dbReference type="EMBL" id="JARBHB010000002">
    <property type="protein sequence ID" value="KAJ8892035.1"/>
    <property type="molecule type" value="Genomic_DNA"/>
</dbReference>
<dbReference type="Proteomes" id="UP001159363">
    <property type="component" value="Chromosome 2"/>
</dbReference>
<keyword evidence="3" id="KW-1185">Reference proteome</keyword>
<organism evidence="2 3">
    <name type="scientific">Dryococelus australis</name>
    <dbReference type="NCBI Taxonomy" id="614101"/>
    <lineage>
        <taxon>Eukaryota</taxon>
        <taxon>Metazoa</taxon>
        <taxon>Ecdysozoa</taxon>
        <taxon>Arthropoda</taxon>
        <taxon>Hexapoda</taxon>
        <taxon>Insecta</taxon>
        <taxon>Pterygota</taxon>
        <taxon>Neoptera</taxon>
        <taxon>Polyneoptera</taxon>
        <taxon>Phasmatodea</taxon>
        <taxon>Verophasmatodea</taxon>
        <taxon>Anareolatae</taxon>
        <taxon>Phasmatidae</taxon>
        <taxon>Eurycanthinae</taxon>
        <taxon>Dryococelus</taxon>
    </lineage>
</organism>
<sequence>MEQRRNARTSDTGDPEKTRRPAESSGTIGFALGVSRFPRPCMPALVHTQLTPHSSPLKTSMLRAVQISPLHYIQEDTGCHAGRDCINFKSSPRITKEVSASACLTNDVSSMSRKRLETCVLMQQRRQRDFATAFVRGGSSFKTNKSFPNSALAVGQVVIACRPGRMLLGTIGKVPADLSHGVTFSSRGRPAMPSWRTGNDSTRNDALCPARALALESSRLLFILLHLLVDLPWRSWLVRHRSGVREALGSNPGQANRVPGSIPDEAPPGLSHVGIVPNDATGGRVFSGISRFPTQDLDVKSRSNLFTSLWHYLQGQ</sequence>
<proteinExistence type="predicted"/>